<dbReference type="SUPFAM" id="SSF46785">
    <property type="entry name" value="Winged helix' DNA-binding domain"/>
    <property type="match status" value="1"/>
</dbReference>
<comment type="caution">
    <text evidence="1">The sequence shown here is derived from an EMBL/GenBank/DDBJ whole genome shotgun (WGS) entry which is preliminary data.</text>
</comment>
<accession>A0A830E6J9</accession>
<evidence type="ECO:0000313" key="1">
    <source>
        <dbReference type="EMBL" id="GGI93914.1"/>
    </source>
</evidence>
<keyword evidence="2" id="KW-1185">Reference proteome</keyword>
<dbReference type="InterPro" id="IPR036388">
    <property type="entry name" value="WH-like_DNA-bd_sf"/>
</dbReference>
<evidence type="ECO:0008006" key="3">
    <source>
        <dbReference type="Google" id="ProtNLM"/>
    </source>
</evidence>
<dbReference type="EMBL" id="BMOC01000001">
    <property type="protein sequence ID" value="GGI93914.1"/>
    <property type="molecule type" value="Genomic_DNA"/>
</dbReference>
<dbReference type="AlphaFoldDB" id="A0A830E6J9"/>
<dbReference type="InterPro" id="IPR036390">
    <property type="entry name" value="WH_DNA-bd_sf"/>
</dbReference>
<organism evidence="1 2">
    <name type="scientific">Halobellus salinus</name>
    <dbReference type="NCBI Taxonomy" id="931585"/>
    <lineage>
        <taxon>Archaea</taxon>
        <taxon>Methanobacteriati</taxon>
        <taxon>Methanobacteriota</taxon>
        <taxon>Stenosarchaea group</taxon>
        <taxon>Halobacteria</taxon>
        <taxon>Halobacteriales</taxon>
        <taxon>Haloferacaceae</taxon>
        <taxon>Halobellus</taxon>
    </lineage>
</organism>
<dbReference type="Proteomes" id="UP000653099">
    <property type="component" value="Unassembled WGS sequence"/>
</dbReference>
<dbReference type="Gene3D" id="1.10.10.10">
    <property type="entry name" value="Winged helix-like DNA-binding domain superfamily/Winged helix DNA-binding domain"/>
    <property type="match status" value="1"/>
</dbReference>
<sequence>MRLTGMRLTVPTDFDILDAFADGRRNNAANLAYELDRDRSYINTRLPVLADYGLLERVGPAPKSGLYAITERGLVAADNREIYRTDGVDFDDVVARAVNASTAPSTSVADD</sequence>
<protein>
    <recommendedName>
        <fullName evidence="3">ArsR family transcriptional regulator</fullName>
    </recommendedName>
</protein>
<reference evidence="1" key="1">
    <citation type="journal article" date="2014" name="Int. J. Syst. Evol. Microbiol.">
        <title>Complete genome sequence of Corynebacterium casei LMG S-19264T (=DSM 44701T), isolated from a smear-ripened cheese.</title>
        <authorList>
            <consortium name="US DOE Joint Genome Institute (JGI-PGF)"/>
            <person name="Walter F."/>
            <person name="Albersmeier A."/>
            <person name="Kalinowski J."/>
            <person name="Ruckert C."/>
        </authorList>
    </citation>
    <scope>NUCLEOTIDE SEQUENCE</scope>
    <source>
        <strain evidence="1">JCM 14359</strain>
    </source>
</reference>
<reference evidence="1" key="2">
    <citation type="submission" date="2020-09" db="EMBL/GenBank/DDBJ databases">
        <authorList>
            <person name="Sun Q."/>
            <person name="Ohkuma M."/>
        </authorList>
    </citation>
    <scope>NUCLEOTIDE SEQUENCE</scope>
    <source>
        <strain evidence="1">JCM 14359</strain>
    </source>
</reference>
<gene>
    <name evidence="1" type="ORF">GCM10008995_00100</name>
</gene>
<name>A0A830E6J9_9EURY</name>
<proteinExistence type="predicted"/>
<evidence type="ECO:0000313" key="2">
    <source>
        <dbReference type="Proteomes" id="UP000653099"/>
    </source>
</evidence>